<evidence type="ECO:0000313" key="2">
    <source>
        <dbReference type="Proteomes" id="UP000466931"/>
    </source>
</evidence>
<dbReference type="PANTHER" id="PTHR23026">
    <property type="entry name" value="NADPH NITROREDUCTASE"/>
    <property type="match status" value="1"/>
</dbReference>
<proteinExistence type="predicted"/>
<name>A0A7I7XUA3_9MYCO</name>
<dbReference type="InterPro" id="IPR029479">
    <property type="entry name" value="Nitroreductase"/>
</dbReference>
<evidence type="ECO:0000313" key="1">
    <source>
        <dbReference type="EMBL" id="BBZ32512.1"/>
    </source>
</evidence>
<dbReference type="Pfam" id="PF00881">
    <property type="entry name" value="Nitroreductase"/>
    <property type="match status" value="1"/>
</dbReference>
<reference evidence="1" key="1">
    <citation type="journal article" date="2019" name="Emerg. Microbes Infect.">
        <title>Comprehensive subspecies identification of 175 nontuberculous mycobacteria species based on 7547 genomic profiles.</title>
        <authorList>
            <person name="Matsumoto Y."/>
            <person name="Kinjo T."/>
            <person name="Motooka D."/>
            <person name="Nabeya D."/>
            <person name="Jung N."/>
            <person name="Uechi K."/>
            <person name="Horii T."/>
            <person name="Iida T."/>
            <person name="Fujita J."/>
            <person name="Nakamura S."/>
        </authorList>
    </citation>
    <scope>NUCLEOTIDE SEQUENCE [LARGE SCALE GENOMIC DNA]</scope>
    <source>
        <strain evidence="1">JCM 13671</strain>
    </source>
</reference>
<dbReference type="PANTHER" id="PTHR23026:SF123">
    <property type="entry name" value="NAD(P)H NITROREDUCTASE RV3131-RELATED"/>
    <property type="match status" value="1"/>
</dbReference>
<protein>
    <submittedName>
        <fullName evidence="1">Nitroreductase</fullName>
    </submittedName>
</protein>
<dbReference type="OrthoDB" id="9798230at2"/>
<dbReference type="AlphaFoldDB" id="A0A7I7XUA3"/>
<reference evidence="1" key="2">
    <citation type="submission" date="2020-02" db="EMBL/GenBank/DDBJ databases">
        <authorList>
            <person name="Matsumoto Y."/>
            <person name="Motooka D."/>
            <person name="Nakamura S."/>
        </authorList>
    </citation>
    <scope>NUCLEOTIDE SEQUENCE</scope>
    <source>
        <strain evidence="1">JCM 13671</strain>
    </source>
</reference>
<dbReference type="RefSeq" id="WP_085154649.1">
    <property type="nucleotide sequence ID" value="NZ_AP022612.1"/>
</dbReference>
<dbReference type="Proteomes" id="UP000466931">
    <property type="component" value="Chromosome"/>
</dbReference>
<dbReference type="CDD" id="cd02062">
    <property type="entry name" value="Nitro_FMN_reductase"/>
    <property type="match status" value="1"/>
</dbReference>
<keyword evidence="2" id="KW-1185">Reference proteome</keyword>
<dbReference type="InterPro" id="IPR000415">
    <property type="entry name" value="Nitroreductase-like"/>
</dbReference>
<dbReference type="GO" id="GO:0016491">
    <property type="term" value="F:oxidoreductase activity"/>
    <property type="evidence" value="ECO:0007669"/>
    <property type="project" value="InterPro"/>
</dbReference>
<sequence length="223" mass="24704">MAQPTNDIWEVLATARSIRRFTDEPVNDETLRRCLEAATWAPNGANAQLWRFIVLDAPEQRAAVADAAQSALQMIESIYGMSRPAPDDQSRAARNNRATYELHDRAGELTSVLFAAYKNEFASDYLQAGSIYPAMQNFYLAARAQGLGACFTSWASYQGEQTLRASVGVPDEWFLAGHVVVGWPRGRHGQVRRRPVADVVFRNRWDASHADIVYGEGARPSGG</sequence>
<dbReference type="InterPro" id="IPR050627">
    <property type="entry name" value="Nitroreductase/BluB"/>
</dbReference>
<accession>A0A7I7XUA3</accession>
<organism evidence="1 2">
    <name type="scientific">Mycolicibacterium confluentis</name>
    <dbReference type="NCBI Taxonomy" id="28047"/>
    <lineage>
        <taxon>Bacteria</taxon>
        <taxon>Bacillati</taxon>
        <taxon>Actinomycetota</taxon>
        <taxon>Actinomycetes</taxon>
        <taxon>Mycobacteriales</taxon>
        <taxon>Mycobacteriaceae</taxon>
        <taxon>Mycolicibacterium</taxon>
    </lineage>
</organism>
<dbReference type="EMBL" id="AP022612">
    <property type="protein sequence ID" value="BBZ32512.1"/>
    <property type="molecule type" value="Genomic_DNA"/>
</dbReference>
<gene>
    <name evidence="1" type="ORF">MCNF_11170</name>
</gene>
<dbReference type="SUPFAM" id="SSF55469">
    <property type="entry name" value="FMN-dependent nitroreductase-like"/>
    <property type="match status" value="1"/>
</dbReference>
<dbReference type="Gene3D" id="3.40.109.10">
    <property type="entry name" value="NADH Oxidase"/>
    <property type="match status" value="1"/>
</dbReference>